<protein>
    <submittedName>
        <fullName evidence="1">Uncharacterized protein</fullName>
    </submittedName>
</protein>
<dbReference type="GO" id="GO:0003723">
    <property type="term" value="F:RNA binding"/>
    <property type="evidence" value="ECO:0007669"/>
    <property type="project" value="InterPro"/>
</dbReference>
<dbReference type="Pfam" id="PF05733">
    <property type="entry name" value="Tenui_N"/>
    <property type="match status" value="1"/>
</dbReference>
<sequence length="169" mass="19030">MSSNQIPRKPVEEFLALFQSVTDLTDVFGTSTNDIASALYYVVSNSQNRTTIKTTMMNFAYEGFNPKSMITAMNEIAKRDGRNWMADCFFLIAIFLKRGANIDAIKNKATDEGVCCDKIGASTPTISYTEDGRIAFFDFSEKAHSIFNASQLQISKVLERALEQHRQQR</sequence>
<evidence type="ECO:0000313" key="1">
    <source>
        <dbReference type="EMBL" id="KAK7603336.1"/>
    </source>
</evidence>
<dbReference type="EMBL" id="JBBCAQ010000006">
    <property type="protein sequence ID" value="KAK7603336.1"/>
    <property type="molecule type" value="Genomic_DNA"/>
</dbReference>
<evidence type="ECO:0000313" key="2">
    <source>
        <dbReference type="Proteomes" id="UP001367676"/>
    </source>
</evidence>
<accession>A0AAN9Y8S3</accession>
<gene>
    <name evidence="1" type="ORF">V9T40_003335</name>
</gene>
<dbReference type="InterPro" id="IPR009522">
    <property type="entry name" value="Capsid_Phlebovir/Tenuivir"/>
</dbReference>
<proteinExistence type="predicted"/>
<dbReference type="AlphaFoldDB" id="A0AAN9Y8S3"/>
<comment type="caution">
    <text evidence="1">The sequence shown here is derived from an EMBL/GenBank/DDBJ whole genome shotgun (WGS) entry which is preliminary data.</text>
</comment>
<reference evidence="1 2" key="1">
    <citation type="submission" date="2024-03" db="EMBL/GenBank/DDBJ databases">
        <title>Adaptation during the transition from Ophiocordyceps entomopathogen to insect associate is accompanied by gene loss and intensified selection.</title>
        <authorList>
            <person name="Ward C.M."/>
            <person name="Onetto C.A."/>
            <person name="Borneman A.R."/>
        </authorList>
    </citation>
    <scope>NUCLEOTIDE SEQUENCE [LARGE SCALE GENOMIC DNA]</scope>
    <source>
        <strain evidence="1">AWRI1</strain>
        <tissue evidence="1">Single Adult Female</tissue>
    </source>
</reference>
<dbReference type="Proteomes" id="UP001367676">
    <property type="component" value="Unassembled WGS sequence"/>
</dbReference>
<organism evidence="1 2">
    <name type="scientific">Parthenolecanium corni</name>
    <dbReference type="NCBI Taxonomy" id="536013"/>
    <lineage>
        <taxon>Eukaryota</taxon>
        <taxon>Metazoa</taxon>
        <taxon>Ecdysozoa</taxon>
        <taxon>Arthropoda</taxon>
        <taxon>Hexapoda</taxon>
        <taxon>Insecta</taxon>
        <taxon>Pterygota</taxon>
        <taxon>Neoptera</taxon>
        <taxon>Paraneoptera</taxon>
        <taxon>Hemiptera</taxon>
        <taxon>Sternorrhyncha</taxon>
        <taxon>Coccoidea</taxon>
        <taxon>Coccidae</taxon>
        <taxon>Parthenolecanium</taxon>
    </lineage>
</organism>
<name>A0AAN9Y8S3_9HEMI</name>
<keyword evidence="2" id="KW-1185">Reference proteome</keyword>